<feature type="compositionally biased region" description="Pro residues" evidence="2">
    <location>
        <begin position="148"/>
        <end position="162"/>
    </location>
</feature>
<organism evidence="5 6">
    <name type="scientific">Roseicella aquatilis</name>
    <dbReference type="NCBI Taxonomy" id="2527868"/>
    <lineage>
        <taxon>Bacteria</taxon>
        <taxon>Pseudomonadati</taxon>
        <taxon>Pseudomonadota</taxon>
        <taxon>Alphaproteobacteria</taxon>
        <taxon>Acetobacterales</taxon>
        <taxon>Roseomonadaceae</taxon>
        <taxon>Roseicella</taxon>
    </lineage>
</organism>
<comment type="caution">
    <text evidence="5">The sequence shown here is derived from an EMBL/GenBank/DDBJ whole genome shotgun (WGS) entry which is preliminary data.</text>
</comment>
<comment type="similarity">
    <text evidence="1">Belongs to the virb1 family.</text>
</comment>
<evidence type="ECO:0000256" key="3">
    <source>
        <dbReference type="SAM" id="SignalP"/>
    </source>
</evidence>
<reference evidence="5 6" key="1">
    <citation type="submission" date="2019-03" db="EMBL/GenBank/DDBJ databases">
        <title>Paracraurococcus aquatilis NE82 genome sequence.</title>
        <authorList>
            <person name="Zhao Y."/>
            <person name="Du Z."/>
        </authorList>
    </citation>
    <scope>NUCLEOTIDE SEQUENCE [LARGE SCALE GENOMIC DNA]</scope>
    <source>
        <strain evidence="5 6">NE82</strain>
    </source>
</reference>
<evidence type="ECO:0000256" key="1">
    <source>
        <dbReference type="ARBA" id="ARBA00009387"/>
    </source>
</evidence>
<accession>A0A4R4D7S6</accession>
<feature type="chain" id="PRO_5020885966" description="Transglycosylase SLT domain-containing protein" evidence="3">
    <location>
        <begin position="20"/>
        <end position="208"/>
    </location>
</feature>
<dbReference type="Pfam" id="PF01464">
    <property type="entry name" value="SLT"/>
    <property type="match status" value="1"/>
</dbReference>
<proteinExistence type="inferred from homology"/>
<evidence type="ECO:0000259" key="4">
    <source>
        <dbReference type="Pfam" id="PF01464"/>
    </source>
</evidence>
<dbReference type="EMBL" id="SKBM01000025">
    <property type="protein sequence ID" value="TCZ55796.1"/>
    <property type="molecule type" value="Genomic_DNA"/>
</dbReference>
<keyword evidence="3" id="KW-0732">Signal</keyword>
<gene>
    <name evidence="5" type="ORF">EXY23_20930</name>
</gene>
<dbReference type="SUPFAM" id="SSF53955">
    <property type="entry name" value="Lysozyme-like"/>
    <property type="match status" value="1"/>
</dbReference>
<dbReference type="AlphaFoldDB" id="A0A4R4D7S6"/>
<evidence type="ECO:0000256" key="2">
    <source>
        <dbReference type="SAM" id="MobiDB-lite"/>
    </source>
</evidence>
<sequence>MEPLSLALVLQLASTPACTAPGVPAENVAAVARQESGFHPLAIRDEQTDRSYFPETLEAAETLATSLTAQGHLLGVGLMQLTPPSRFGLSIREALDACKNMRAGAELLATNYRRAIRAALSTYNSGHPTRAEAYARSVEAHAARMPPIADPSPAPTPSPAPAAAPTGCAPSWDVWARCRRRPQTDDGGSRAAPAAPVLLRGSPIKESR</sequence>
<dbReference type="Gene3D" id="1.10.530.10">
    <property type="match status" value="1"/>
</dbReference>
<evidence type="ECO:0000313" key="6">
    <source>
        <dbReference type="Proteomes" id="UP000295023"/>
    </source>
</evidence>
<keyword evidence="6" id="KW-1185">Reference proteome</keyword>
<dbReference type="Proteomes" id="UP000295023">
    <property type="component" value="Unassembled WGS sequence"/>
</dbReference>
<feature type="signal peptide" evidence="3">
    <location>
        <begin position="1"/>
        <end position="19"/>
    </location>
</feature>
<dbReference type="OrthoDB" id="8277605at2"/>
<evidence type="ECO:0000313" key="5">
    <source>
        <dbReference type="EMBL" id="TCZ55796.1"/>
    </source>
</evidence>
<feature type="region of interest" description="Disordered" evidence="2">
    <location>
        <begin position="145"/>
        <end position="208"/>
    </location>
</feature>
<feature type="domain" description="Transglycosylase SLT" evidence="4">
    <location>
        <begin position="19"/>
        <end position="134"/>
    </location>
</feature>
<name>A0A4R4D7S6_9PROT</name>
<dbReference type="InterPro" id="IPR023346">
    <property type="entry name" value="Lysozyme-like_dom_sf"/>
</dbReference>
<dbReference type="InterPro" id="IPR008258">
    <property type="entry name" value="Transglycosylase_SLT_dom_1"/>
</dbReference>
<protein>
    <recommendedName>
        <fullName evidence="4">Transglycosylase SLT domain-containing protein</fullName>
    </recommendedName>
</protein>